<dbReference type="InterPro" id="IPR011014">
    <property type="entry name" value="MscS_channel_TM-2"/>
</dbReference>
<dbReference type="Pfam" id="PF00924">
    <property type="entry name" value="MS_channel_2nd"/>
    <property type="match status" value="1"/>
</dbReference>
<dbReference type="Gene3D" id="2.30.30.60">
    <property type="match status" value="1"/>
</dbReference>
<feature type="region of interest" description="Disordered" evidence="8">
    <location>
        <begin position="810"/>
        <end position="868"/>
    </location>
</feature>
<dbReference type="Pfam" id="PF21088">
    <property type="entry name" value="MS_channel_1st"/>
    <property type="match status" value="1"/>
</dbReference>
<evidence type="ECO:0000256" key="6">
    <source>
        <dbReference type="ARBA" id="ARBA00023136"/>
    </source>
</evidence>
<feature type="domain" description="Mechanosensitive ion channel MscS" evidence="10">
    <location>
        <begin position="643"/>
        <end position="709"/>
    </location>
</feature>
<keyword evidence="6 9" id="KW-0472">Membrane</keyword>
<keyword evidence="7" id="KW-0175">Coiled coil</keyword>
<gene>
    <name evidence="13" type="ORF">MKO06_03705</name>
</gene>
<dbReference type="AlphaFoldDB" id="A0A9X2I7A5"/>
<evidence type="ECO:0000256" key="9">
    <source>
        <dbReference type="SAM" id="Phobius"/>
    </source>
</evidence>
<dbReference type="InterPro" id="IPR010920">
    <property type="entry name" value="LSM_dom_sf"/>
</dbReference>
<feature type="domain" description="Mechanosensitive ion channel transmembrane helices 2/3" evidence="12">
    <location>
        <begin position="602"/>
        <end position="642"/>
    </location>
</feature>
<comment type="subcellular location">
    <subcellularLocation>
        <location evidence="1">Cell membrane</location>
        <topology evidence="1">Multi-pass membrane protein</topology>
    </subcellularLocation>
</comment>
<feature type="compositionally biased region" description="Basic and acidic residues" evidence="8">
    <location>
        <begin position="814"/>
        <end position="855"/>
    </location>
</feature>
<dbReference type="InterPro" id="IPR049278">
    <property type="entry name" value="MS_channel_C"/>
</dbReference>
<evidence type="ECO:0000259" key="12">
    <source>
        <dbReference type="Pfam" id="PF21088"/>
    </source>
</evidence>
<feature type="coiled-coil region" evidence="7">
    <location>
        <begin position="144"/>
        <end position="208"/>
    </location>
</feature>
<dbReference type="InterPro" id="IPR006685">
    <property type="entry name" value="MscS_channel_2nd"/>
</dbReference>
<name>A0A9X2I7A5_9FLAO</name>
<dbReference type="InterPro" id="IPR006686">
    <property type="entry name" value="MscS_channel_CS"/>
</dbReference>
<evidence type="ECO:0000259" key="10">
    <source>
        <dbReference type="Pfam" id="PF00924"/>
    </source>
</evidence>
<dbReference type="Gene3D" id="3.30.70.100">
    <property type="match status" value="1"/>
</dbReference>
<dbReference type="Gene3D" id="1.10.287.1260">
    <property type="match status" value="1"/>
</dbReference>
<dbReference type="InterPro" id="IPR023408">
    <property type="entry name" value="MscS_beta-dom_sf"/>
</dbReference>
<comment type="similarity">
    <text evidence="2">Belongs to the MscS (TC 1.A.23) family.</text>
</comment>
<feature type="domain" description="Mechanosensitive ion channel MscS C-terminal" evidence="11">
    <location>
        <begin position="718"/>
        <end position="799"/>
    </location>
</feature>
<feature type="transmembrane region" description="Helical" evidence="9">
    <location>
        <begin position="601"/>
        <end position="621"/>
    </location>
</feature>
<protein>
    <submittedName>
        <fullName evidence="13">Mechanosensitive ion channel</fullName>
    </submittedName>
</protein>
<evidence type="ECO:0000313" key="13">
    <source>
        <dbReference type="EMBL" id="MCP9198999.1"/>
    </source>
</evidence>
<evidence type="ECO:0000256" key="5">
    <source>
        <dbReference type="ARBA" id="ARBA00022989"/>
    </source>
</evidence>
<dbReference type="SUPFAM" id="SSF82861">
    <property type="entry name" value="Mechanosensitive channel protein MscS (YggB), transmembrane region"/>
    <property type="match status" value="1"/>
</dbReference>
<dbReference type="InterPro" id="IPR011066">
    <property type="entry name" value="MscS_channel_C_sf"/>
</dbReference>
<dbReference type="GO" id="GO:0005886">
    <property type="term" value="C:plasma membrane"/>
    <property type="evidence" value="ECO:0007669"/>
    <property type="project" value="UniProtKB-SubCell"/>
</dbReference>
<dbReference type="Proteomes" id="UP001155280">
    <property type="component" value="Unassembled WGS sequence"/>
</dbReference>
<feature type="transmembrane region" description="Helical" evidence="9">
    <location>
        <begin position="312"/>
        <end position="333"/>
    </location>
</feature>
<dbReference type="PANTHER" id="PTHR30347:SF1">
    <property type="entry name" value="MECHANOSENSITIVE CHANNEL MSCK"/>
    <property type="match status" value="1"/>
</dbReference>
<feature type="transmembrane region" description="Helical" evidence="9">
    <location>
        <begin position="273"/>
        <end position="291"/>
    </location>
</feature>
<dbReference type="PANTHER" id="PTHR30347">
    <property type="entry name" value="POTASSIUM CHANNEL RELATED"/>
    <property type="match status" value="1"/>
</dbReference>
<evidence type="ECO:0000256" key="4">
    <source>
        <dbReference type="ARBA" id="ARBA00022692"/>
    </source>
</evidence>
<feature type="transmembrane region" description="Helical" evidence="9">
    <location>
        <begin position="633"/>
        <end position="656"/>
    </location>
</feature>
<dbReference type="PROSITE" id="PS01246">
    <property type="entry name" value="UPF0003"/>
    <property type="match status" value="1"/>
</dbReference>
<dbReference type="SUPFAM" id="SSF82689">
    <property type="entry name" value="Mechanosensitive channel protein MscS (YggB), C-terminal domain"/>
    <property type="match status" value="1"/>
</dbReference>
<feature type="transmembrane region" description="Helical" evidence="9">
    <location>
        <begin position="467"/>
        <end position="487"/>
    </location>
</feature>
<dbReference type="EMBL" id="JANCNS010000001">
    <property type="protein sequence ID" value="MCP9198999.1"/>
    <property type="molecule type" value="Genomic_DNA"/>
</dbReference>
<sequence>MFRSLPSSNYFLLSLVLMVLPLLTHAQVQILEPEVEEVEQDSIPVEEVQATPLDQIVREIETTKEEVRSIEKRLDLNISNIDSLFPFYERFLDQQKIEVDRFFTANPNREKVDNVIIKWQGFKKYLGEWETSTNELERRNSIILDRLRLREKTWELNYENALAEELPIELVDNIRETLNQIVELRIAIEKRNNELLILETNINQEINQASEVIEDLMALKRSEMYGLFHQRIPPVWETGFRGLATPSRNENMNSLEITRVEVLRFLNRSKNSLPLFLLLVGLIIGFVYYCKRAFKKYPDVEEDLDLIDSRKVLTRHHVVVICLLSLLLARYFFVPVPKLFLDISSLLLLVCSIPIVWILMGERYKSLVYFAIIIFVLNSLKSHVWFNAEQYRIFLLLESVFVIMVIYFYTRPYFQTFKEARNKFTSILLKLVPVIYAFVFIAMIAVLAGYVNLADFILKIFTRSGPLLIWLLALLMTLNSVFLSIIHRHYKVKTIYSPQEKYQTEKKVLRIIKVVLVFLGVLIFLRLIDQLAPIVGFIRELLSEPYVIGQISFTLNDVFSFLLILVSSFLITRIIAFIFNDEDGFLRFLKLPKGVPTAVSIVIRYLVIAFGIVFALSSLGINLSEFNLMAGALGLGIGFGLQTVISNFISGLILVFERPILKGDTVEVDNLLGTVNRIGIRSSNITTFDGAEVIVPNNNLISNDLINWTLSNNTKRVEVFVGTTYGSDPNKVLKILYTVAKDHKNTLPDPPPQALFLNFGESSLNFTLRFWVHYENWLQARSDVSIDIYNAFKEANIHIPFPQRDIYIKSMPGVKDKEEPEDSRGPDMRDTSVPEVKVPIEHRDKPAETKTKTELDPSEDDGSSEKES</sequence>
<feature type="transmembrane region" description="Helical" evidence="9">
    <location>
        <begin position="391"/>
        <end position="410"/>
    </location>
</feature>
<evidence type="ECO:0000313" key="14">
    <source>
        <dbReference type="Proteomes" id="UP001155280"/>
    </source>
</evidence>
<comment type="caution">
    <text evidence="13">The sequence shown here is derived from an EMBL/GenBank/DDBJ whole genome shotgun (WGS) entry which is preliminary data.</text>
</comment>
<dbReference type="RefSeq" id="WP_241550992.1">
    <property type="nucleotide sequence ID" value="NZ_JANCNS010000001.1"/>
</dbReference>
<feature type="transmembrane region" description="Helical" evidence="9">
    <location>
        <begin position="558"/>
        <end position="580"/>
    </location>
</feature>
<feature type="transmembrane region" description="Helical" evidence="9">
    <location>
        <begin position="431"/>
        <end position="451"/>
    </location>
</feature>
<evidence type="ECO:0000256" key="1">
    <source>
        <dbReference type="ARBA" id="ARBA00004651"/>
    </source>
</evidence>
<evidence type="ECO:0000259" key="11">
    <source>
        <dbReference type="Pfam" id="PF21082"/>
    </source>
</evidence>
<evidence type="ECO:0000256" key="8">
    <source>
        <dbReference type="SAM" id="MobiDB-lite"/>
    </source>
</evidence>
<keyword evidence="5 9" id="KW-1133">Transmembrane helix</keyword>
<evidence type="ECO:0000256" key="7">
    <source>
        <dbReference type="SAM" id="Coils"/>
    </source>
</evidence>
<evidence type="ECO:0000256" key="2">
    <source>
        <dbReference type="ARBA" id="ARBA00008017"/>
    </source>
</evidence>
<proteinExistence type="inferred from homology"/>
<dbReference type="GO" id="GO:0008381">
    <property type="term" value="F:mechanosensitive monoatomic ion channel activity"/>
    <property type="evidence" value="ECO:0007669"/>
    <property type="project" value="UniProtKB-ARBA"/>
</dbReference>
<accession>A0A9X2I7A5</accession>
<dbReference type="InterPro" id="IPR052702">
    <property type="entry name" value="MscS-like_channel"/>
</dbReference>
<feature type="transmembrane region" description="Helical" evidence="9">
    <location>
        <begin position="367"/>
        <end position="385"/>
    </location>
</feature>
<feature type="transmembrane region" description="Helical" evidence="9">
    <location>
        <begin position="339"/>
        <end position="360"/>
    </location>
</feature>
<organism evidence="13 14">
    <name type="scientific">Christiangramia oceanisediminis</name>
    <dbReference type="NCBI Taxonomy" id="2920386"/>
    <lineage>
        <taxon>Bacteria</taxon>
        <taxon>Pseudomonadati</taxon>
        <taxon>Bacteroidota</taxon>
        <taxon>Flavobacteriia</taxon>
        <taxon>Flavobacteriales</taxon>
        <taxon>Flavobacteriaceae</taxon>
        <taxon>Christiangramia</taxon>
    </lineage>
</organism>
<reference evidence="13" key="1">
    <citation type="submission" date="2022-07" db="EMBL/GenBank/DDBJ databases">
        <title>Gramela sediminis sp. nov., isolated from deep-sea sediment of the Indian Ocean.</title>
        <authorList>
            <person name="Shi H."/>
        </authorList>
    </citation>
    <scope>NUCLEOTIDE SEQUENCE</scope>
    <source>
        <strain evidence="13">GC03-9</strain>
    </source>
</reference>
<dbReference type="Pfam" id="PF21082">
    <property type="entry name" value="MS_channel_3rd"/>
    <property type="match status" value="1"/>
</dbReference>
<keyword evidence="14" id="KW-1185">Reference proteome</keyword>
<dbReference type="SUPFAM" id="SSF50182">
    <property type="entry name" value="Sm-like ribonucleoproteins"/>
    <property type="match status" value="1"/>
</dbReference>
<feature type="transmembrane region" description="Helical" evidence="9">
    <location>
        <begin position="508"/>
        <end position="528"/>
    </location>
</feature>
<dbReference type="InterPro" id="IPR049142">
    <property type="entry name" value="MS_channel_1st"/>
</dbReference>
<keyword evidence="4 9" id="KW-0812">Transmembrane</keyword>
<keyword evidence="3" id="KW-1003">Cell membrane</keyword>
<evidence type="ECO:0000256" key="3">
    <source>
        <dbReference type="ARBA" id="ARBA00022475"/>
    </source>
</evidence>